<organism evidence="2 3">
    <name type="scientific">Portunus trituberculatus</name>
    <name type="common">Swimming crab</name>
    <name type="synonym">Neptunus trituberculatus</name>
    <dbReference type="NCBI Taxonomy" id="210409"/>
    <lineage>
        <taxon>Eukaryota</taxon>
        <taxon>Metazoa</taxon>
        <taxon>Ecdysozoa</taxon>
        <taxon>Arthropoda</taxon>
        <taxon>Crustacea</taxon>
        <taxon>Multicrustacea</taxon>
        <taxon>Malacostraca</taxon>
        <taxon>Eumalacostraca</taxon>
        <taxon>Eucarida</taxon>
        <taxon>Decapoda</taxon>
        <taxon>Pleocyemata</taxon>
        <taxon>Brachyura</taxon>
        <taxon>Eubrachyura</taxon>
        <taxon>Portunoidea</taxon>
        <taxon>Portunidae</taxon>
        <taxon>Portuninae</taxon>
        <taxon>Portunus</taxon>
    </lineage>
</organism>
<evidence type="ECO:0000313" key="2">
    <source>
        <dbReference type="EMBL" id="MPC25188.1"/>
    </source>
</evidence>
<keyword evidence="3" id="KW-1185">Reference proteome</keyword>
<accession>A0A5B7DUR2</accession>
<protein>
    <submittedName>
        <fullName evidence="2">Uncharacterized protein</fullName>
    </submittedName>
</protein>
<proteinExistence type="predicted"/>
<sequence>MSNDSLAQHHQDVYGTHLYLNNMTQHAHYKAANHDKSRQHDGEPSPPPPPALTLPPPLTPHLNHHHHLSPTKLPFLFRFLSTTSTHTLPPIVPTITTTTT</sequence>
<evidence type="ECO:0000313" key="3">
    <source>
        <dbReference type="Proteomes" id="UP000324222"/>
    </source>
</evidence>
<gene>
    <name evidence="2" type="ORF">E2C01_018291</name>
</gene>
<name>A0A5B7DUR2_PORTR</name>
<dbReference type="EMBL" id="VSRR010001427">
    <property type="protein sequence ID" value="MPC25188.1"/>
    <property type="molecule type" value="Genomic_DNA"/>
</dbReference>
<feature type="compositionally biased region" description="Pro residues" evidence="1">
    <location>
        <begin position="44"/>
        <end position="59"/>
    </location>
</feature>
<dbReference type="AlphaFoldDB" id="A0A5B7DUR2"/>
<feature type="region of interest" description="Disordered" evidence="1">
    <location>
        <begin position="25"/>
        <end position="67"/>
    </location>
</feature>
<feature type="compositionally biased region" description="Basic and acidic residues" evidence="1">
    <location>
        <begin position="32"/>
        <end position="43"/>
    </location>
</feature>
<dbReference type="Proteomes" id="UP000324222">
    <property type="component" value="Unassembled WGS sequence"/>
</dbReference>
<reference evidence="2 3" key="1">
    <citation type="submission" date="2019-05" db="EMBL/GenBank/DDBJ databases">
        <title>Another draft genome of Portunus trituberculatus and its Hox gene families provides insights of decapod evolution.</title>
        <authorList>
            <person name="Jeong J.-H."/>
            <person name="Song I."/>
            <person name="Kim S."/>
            <person name="Choi T."/>
            <person name="Kim D."/>
            <person name="Ryu S."/>
            <person name="Kim W."/>
        </authorList>
    </citation>
    <scope>NUCLEOTIDE SEQUENCE [LARGE SCALE GENOMIC DNA]</scope>
    <source>
        <tissue evidence="2">Muscle</tissue>
    </source>
</reference>
<comment type="caution">
    <text evidence="2">The sequence shown here is derived from an EMBL/GenBank/DDBJ whole genome shotgun (WGS) entry which is preliminary data.</text>
</comment>
<evidence type="ECO:0000256" key="1">
    <source>
        <dbReference type="SAM" id="MobiDB-lite"/>
    </source>
</evidence>